<protein>
    <submittedName>
        <fullName evidence="3">Lysosomal alpha-mannosidase</fullName>
    </submittedName>
</protein>
<organism evidence="3 4">
    <name type="scientific">Phytophthora megakarya</name>
    <dbReference type="NCBI Taxonomy" id="4795"/>
    <lineage>
        <taxon>Eukaryota</taxon>
        <taxon>Sar</taxon>
        <taxon>Stramenopiles</taxon>
        <taxon>Oomycota</taxon>
        <taxon>Peronosporomycetes</taxon>
        <taxon>Peronosporales</taxon>
        <taxon>Peronosporaceae</taxon>
        <taxon>Phytophthora</taxon>
    </lineage>
</organism>
<evidence type="ECO:0000313" key="3">
    <source>
        <dbReference type="EMBL" id="OWZ04966.1"/>
    </source>
</evidence>
<dbReference type="Gene3D" id="2.70.98.30">
    <property type="entry name" value="Golgi alpha-mannosidase II, domain 4"/>
    <property type="match status" value="1"/>
</dbReference>
<dbReference type="InterPro" id="IPR027291">
    <property type="entry name" value="Glyco_hydro_38_N_sf"/>
</dbReference>
<dbReference type="InterPro" id="IPR011013">
    <property type="entry name" value="Gal_mutarotase_sf_dom"/>
</dbReference>
<dbReference type="SUPFAM" id="SSF88688">
    <property type="entry name" value="Families 57/38 glycoside transferase middle domain"/>
    <property type="match status" value="1"/>
</dbReference>
<dbReference type="Proteomes" id="UP000198211">
    <property type="component" value="Unassembled WGS sequence"/>
</dbReference>
<dbReference type="AlphaFoldDB" id="A0A225VH73"/>
<dbReference type="GO" id="GO:0006013">
    <property type="term" value="P:mannose metabolic process"/>
    <property type="evidence" value="ECO:0007669"/>
    <property type="project" value="InterPro"/>
</dbReference>
<gene>
    <name evidence="3" type="ORF">PHMEG_00023036</name>
</gene>
<dbReference type="PANTHER" id="PTHR11607">
    <property type="entry name" value="ALPHA-MANNOSIDASE"/>
    <property type="match status" value="1"/>
</dbReference>
<dbReference type="SUPFAM" id="SSF74650">
    <property type="entry name" value="Galactose mutarotase-like"/>
    <property type="match status" value="1"/>
</dbReference>
<keyword evidence="4" id="KW-1185">Reference proteome</keyword>
<proteinExistence type="predicted"/>
<reference evidence="4" key="1">
    <citation type="submission" date="2017-03" db="EMBL/GenBank/DDBJ databases">
        <title>Phytopthora megakarya and P. palmivora, two closely related causual agents of cacao black pod achieved similar genome size and gene model numbers by different mechanisms.</title>
        <authorList>
            <person name="Ali S."/>
            <person name="Shao J."/>
            <person name="Larry D.J."/>
            <person name="Kronmiller B."/>
            <person name="Shen D."/>
            <person name="Strem M.D."/>
            <person name="Melnick R.L."/>
            <person name="Guiltinan M.J."/>
            <person name="Tyler B.M."/>
            <person name="Meinhardt L.W."/>
            <person name="Bailey B.A."/>
        </authorList>
    </citation>
    <scope>NUCLEOTIDE SEQUENCE [LARGE SCALE GENOMIC DNA]</scope>
    <source>
        <strain evidence="4">zdho120</strain>
    </source>
</reference>
<dbReference type="InterPro" id="IPR028995">
    <property type="entry name" value="Glyco_hydro_57/38_cen_sf"/>
</dbReference>
<dbReference type="EMBL" id="NBNE01004678">
    <property type="protein sequence ID" value="OWZ04966.1"/>
    <property type="molecule type" value="Genomic_DNA"/>
</dbReference>
<accession>A0A225VH73</accession>
<comment type="caution">
    <text evidence="3">The sequence shown here is derived from an EMBL/GenBank/DDBJ whole genome shotgun (WGS) entry which is preliminary data.</text>
</comment>
<dbReference type="Gene3D" id="3.20.110.10">
    <property type="entry name" value="Glycoside hydrolase 38, N terminal domain"/>
    <property type="match status" value="1"/>
</dbReference>
<dbReference type="InterPro" id="IPR037094">
    <property type="entry name" value="Glyco_hydro_38_cen_sf"/>
</dbReference>
<name>A0A225VH73_9STRA</name>
<dbReference type="PANTHER" id="PTHR11607:SF3">
    <property type="entry name" value="LYSOSOMAL ALPHA-MANNOSIDASE"/>
    <property type="match status" value="1"/>
</dbReference>
<evidence type="ECO:0000256" key="2">
    <source>
        <dbReference type="ARBA" id="ARBA00022801"/>
    </source>
</evidence>
<dbReference type="Gene3D" id="1.20.1270.50">
    <property type="entry name" value="Glycoside hydrolase family 38, central domain"/>
    <property type="match status" value="1"/>
</dbReference>
<dbReference type="InterPro" id="IPR050843">
    <property type="entry name" value="Glycosyl_Hydrlase_38"/>
</dbReference>
<evidence type="ECO:0000313" key="4">
    <source>
        <dbReference type="Proteomes" id="UP000198211"/>
    </source>
</evidence>
<evidence type="ECO:0000256" key="1">
    <source>
        <dbReference type="ARBA" id="ARBA00022723"/>
    </source>
</evidence>
<dbReference type="GO" id="GO:0030246">
    <property type="term" value="F:carbohydrate binding"/>
    <property type="evidence" value="ECO:0007669"/>
    <property type="project" value="InterPro"/>
</dbReference>
<dbReference type="GO" id="GO:0004559">
    <property type="term" value="F:alpha-mannosidase activity"/>
    <property type="evidence" value="ECO:0007669"/>
    <property type="project" value="InterPro"/>
</dbReference>
<dbReference type="OrthoDB" id="2016903at2759"/>
<dbReference type="GO" id="GO:0046872">
    <property type="term" value="F:metal ion binding"/>
    <property type="evidence" value="ECO:0007669"/>
    <property type="project" value="UniProtKB-KW"/>
</dbReference>
<keyword evidence="1" id="KW-0479">Metal-binding</keyword>
<sequence>MGRCMHDEFTQAAYGHQLLMDELAHSSTQGYLLSRCAGFDALYFTHMDCQVYGECMKNMNLEFVWLRRCFVLVDEVEQFVNKAEMRGSASKGKHNMYTLFYNVNQGGRVNVLYLSYHTDLKREEGLIWNRAVGLVQRHDGLSGTEKQSVADANLSGLNGGTIQAEKEMNEVLYVIGEEEPYHFCLLVNTGTFSIPITRKSAEMTMLSGDVNVCERNVYVALLMHSEMQKEYFEGVDYDDTDAASAGSDSDNGDVIVLEKQLLRVEMIKSSGSIPKLANKKKDIQIPLLSLFVAYIRRSKVTIRRLVPVTIVNLQTNNGATTSRTSIERPVGPVPIADMNSNEVIVRFDTGESIASDATLYTDSNVLEVMKRIRNNRDTWNLTLHDNMEAGVAEFLNEM</sequence>
<keyword evidence="2" id="KW-0378">Hydrolase</keyword>